<evidence type="ECO:0000256" key="4">
    <source>
        <dbReference type="PROSITE-ProRule" id="PRU00276"/>
    </source>
</evidence>
<evidence type="ECO:0000256" key="3">
    <source>
        <dbReference type="PROSITE-ProRule" id="PRU00068"/>
    </source>
</evidence>
<dbReference type="Gene3D" id="4.10.70.10">
    <property type="entry name" value="Disintegrin domain"/>
    <property type="match status" value="1"/>
</dbReference>
<dbReference type="PANTHER" id="PTHR11905">
    <property type="entry name" value="ADAM A DISINTEGRIN AND METALLOPROTEASE DOMAIN"/>
    <property type="match status" value="1"/>
</dbReference>
<feature type="binding site" evidence="4">
    <location>
        <position position="359"/>
    </location>
    <ligand>
        <name>Zn(2+)</name>
        <dbReference type="ChEBI" id="CHEBI:29105"/>
        <note>catalytic</note>
    </ligand>
</feature>
<dbReference type="Proteomes" id="UP000008227">
    <property type="component" value="Chromosome 14"/>
</dbReference>
<dbReference type="InterPro" id="IPR001762">
    <property type="entry name" value="Disintegrin_dom"/>
</dbReference>
<comment type="caution">
    <text evidence="4">Lacks conserved residue(s) required for the propagation of feature annotation.</text>
</comment>
<evidence type="ECO:0000256" key="1">
    <source>
        <dbReference type="ARBA" id="ARBA00004167"/>
    </source>
</evidence>
<dbReference type="GO" id="GO:0046872">
    <property type="term" value="F:metal ion binding"/>
    <property type="evidence" value="ECO:0007669"/>
    <property type="project" value="UniProtKB-KW"/>
</dbReference>
<evidence type="ECO:0000313" key="7">
    <source>
        <dbReference type="Ensembl" id="ENSSSCP00000019796.4"/>
    </source>
</evidence>
<dbReference type="PROSITE" id="PS50215">
    <property type="entry name" value="ADAM_MEPRO"/>
    <property type="match status" value="1"/>
</dbReference>
<keyword evidence="4" id="KW-0862">Zinc</keyword>
<dbReference type="HOGENOM" id="CLU_012714_4_0_1"/>
<dbReference type="InterPro" id="IPR036436">
    <property type="entry name" value="Disintegrin_dom_sf"/>
</dbReference>
<dbReference type="GO" id="GO:0004222">
    <property type="term" value="F:metalloendopeptidase activity"/>
    <property type="evidence" value="ECO:0000318"/>
    <property type="project" value="GO_Central"/>
</dbReference>
<reference evidence="7" key="2">
    <citation type="journal article" date="2020" name="Gigascience">
        <title>An improved pig reference genome sequence to enable pig genetics and genomics research.</title>
        <authorList>
            <person name="Warr A."/>
            <person name="Affara N."/>
            <person name="Aken B."/>
            <person name="Beiki H."/>
            <person name="Bickhart D.M."/>
            <person name="Billis K."/>
            <person name="Chow W."/>
            <person name="Eory L."/>
            <person name="Finlayson H.A."/>
            <person name="Flicek P."/>
            <person name="Giron C.G."/>
            <person name="Griffin D.K."/>
            <person name="Hall R."/>
            <person name="Hannum G."/>
            <person name="Hourlier T."/>
            <person name="Howe K."/>
            <person name="Hume D.A."/>
            <person name="Izuogu O."/>
            <person name="Kim K."/>
            <person name="Koren S."/>
            <person name="Liu H."/>
            <person name="Manchanda N."/>
            <person name="Martin F.J."/>
            <person name="Nonneman D.J."/>
            <person name="O'Connor R.E."/>
            <person name="Phillippy A.M."/>
            <person name="Rohrer G.A."/>
            <person name="Rosen B.D."/>
            <person name="Rund L.A."/>
            <person name="Sargent C.A."/>
            <person name="Schook L.B."/>
            <person name="Schroeder S.G."/>
            <person name="Schwartz A.S."/>
            <person name="Skinner B.M."/>
            <person name="Talbot R."/>
            <person name="Tseng E."/>
            <person name="Tuggle C.K."/>
            <person name="Watson M."/>
            <person name="Smith T.P.L."/>
            <person name="Archibald A.L."/>
        </authorList>
    </citation>
    <scope>NUCLEOTIDE SEQUENCE [LARGE SCALE GENOMIC DNA]</scope>
    <source>
        <strain evidence="7">Duroc</strain>
    </source>
</reference>
<reference evidence="7" key="3">
    <citation type="submission" date="2025-08" db="UniProtKB">
        <authorList>
            <consortium name="Ensembl"/>
        </authorList>
    </citation>
    <scope>IDENTIFICATION</scope>
</reference>
<dbReference type="InterPro" id="IPR001590">
    <property type="entry name" value="Peptidase_M12B"/>
</dbReference>
<reference evidence="8" key="1">
    <citation type="submission" date="2009-11" db="EMBL/GenBank/DDBJ databases">
        <authorList>
            <consortium name="Porcine genome sequencing project"/>
        </authorList>
    </citation>
    <scope>NUCLEOTIDE SEQUENCE [LARGE SCALE GENOMIC DNA]</scope>
    <source>
        <strain evidence="8">Duroc</strain>
    </source>
</reference>
<dbReference type="PANTHER" id="PTHR11905:SF239">
    <property type="entry name" value="A DISINTEGRIN AND METALLOPEPTIDASE DOMAIN 26B-RELATED"/>
    <property type="match status" value="1"/>
</dbReference>
<feature type="domain" description="Disintegrin" evidence="5">
    <location>
        <begin position="414"/>
        <end position="500"/>
    </location>
</feature>
<dbReference type="Pfam" id="PF08516">
    <property type="entry name" value="ADAM_CR"/>
    <property type="match status" value="1"/>
</dbReference>
<feature type="disulfide bond" evidence="4">
    <location>
        <begin position="367"/>
        <end position="372"/>
    </location>
</feature>
<dbReference type="GO" id="GO:0009897">
    <property type="term" value="C:external side of plasma membrane"/>
    <property type="evidence" value="ECO:0000318"/>
    <property type="project" value="GO_Central"/>
</dbReference>
<dbReference type="GO" id="GO:0006508">
    <property type="term" value="P:proteolysis"/>
    <property type="evidence" value="ECO:0000318"/>
    <property type="project" value="GO_Central"/>
</dbReference>
<dbReference type="GO" id="GO:0008584">
    <property type="term" value="P:male gonad development"/>
    <property type="evidence" value="ECO:0000318"/>
    <property type="project" value="GO_Central"/>
</dbReference>
<dbReference type="FunFam" id="4.10.70.10:FF:000001">
    <property type="entry name" value="Disintegrin and metalloproteinase domain-containing protein 22"/>
    <property type="match status" value="1"/>
</dbReference>
<keyword evidence="8" id="KW-1185">Reference proteome</keyword>
<protein>
    <recommendedName>
        <fullName evidence="9">Disintegrin and metalloproteinase domain-containing protein 25-like</fullName>
    </recommendedName>
</protein>
<proteinExistence type="predicted"/>
<dbReference type="PROSITE" id="PS00427">
    <property type="entry name" value="DISINTEGRIN_1"/>
    <property type="match status" value="1"/>
</dbReference>
<dbReference type="Pfam" id="PF01421">
    <property type="entry name" value="Reprolysin"/>
    <property type="match status" value="1"/>
</dbReference>
<name>I3L6Z4_PIG</name>
<reference evidence="7" key="4">
    <citation type="submission" date="2025-09" db="UniProtKB">
        <authorList>
            <consortium name="Ensembl"/>
        </authorList>
    </citation>
    <scope>IDENTIFICATION</scope>
</reference>
<dbReference type="SMART" id="SM00608">
    <property type="entry name" value="ACR"/>
    <property type="match status" value="1"/>
</dbReference>
<dbReference type="InterPro" id="IPR034027">
    <property type="entry name" value="Reprolysin_adamalysin"/>
</dbReference>
<dbReference type="Gene3D" id="3.40.390.10">
    <property type="entry name" value="Collagenase (Catalytic Domain)"/>
    <property type="match status" value="1"/>
</dbReference>
<evidence type="ECO:0008006" key="9">
    <source>
        <dbReference type="Google" id="ProtNLM"/>
    </source>
</evidence>
<dbReference type="PROSITE" id="PS50214">
    <property type="entry name" value="DISINTEGRIN_2"/>
    <property type="match status" value="1"/>
</dbReference>
<dbReference type="Ensembl" id="ENSSSCT00000028279.4">
    <property type="protein sequence ID" value="ENSSSCP00000019796.4"/>
    <property type="gene ID" value="ENSSSCG00000026659.4"/>
</dbReference>
<evidence type="ECO:0000313" key="8">
    <source>
        <dbReference type="Proteomes" id="UP000008227"/>
    </source>
</evidence>
<dbReference type="SUPFAM" id="SSF57552">
    <property type="entry name" value="Blood coagulation inhibitor (disintegrin)"/>
    <property type="match status" value="1"/>
</dbReference>
<dbReference type="FunFam" id="3.40.390.10:FF:000002">
    <property type="entry name" value="Disintegrin and metalloproteinase domain-containing protein 22"/>
    <property type="match status" value="1"/>
</dbReference>
<feature type="active site" evidence="4">
    <location>
        <position position="350"/>
    </location>
</feature>
<dbReference type="InParanoid" id="I3L6Z4"/>
<dbReference type="SUPFAM" id="SSF55486">
    <property type="entry name" value="Metalloproteases ('zincins'), catalytic domain"/>
    <property type="match status" value="1"/>
</dbReference>
<dbReference type="PRINTS" id="PR00289">
    <property type="entry name" value="DISINTEGRIN"/>
</dbReference>
<keyword evidence="2 4" id="KW-1015">Disulfide bond</keyword>
<dbReference type="InterPro" id="IPR002870">
    <property type="entry name" value="Peptidase_M12B_N"/>
</dbReference>
<dbReference type="Bgee" id="ENSSSCG00000026659">
    <property type="expression patterns" value="Expressed in epididymis and 1 other cell type or tissue"/>
</dbReference>
<dbReference type="STRING" id="9823.ENSSSCP00000019796"/>
<feature type="binding site" evidence="4">
    <location>
        <position position="349"/>
    </location>
    <ligand>
        <name>Zn(2+)</name>
        <dbReference type="ChEBI" id="CHEBI:29105"/>
        <note>catalytic</note>
    </ligand>
</feature>
<evidence type="ECO:0000259" key="5">
    <source>
        <dbReference type="PROSITE" id="PS50214"/>
    </source>
</evidence>
<accession>I3L6Z4</accession>
<organism evidence="7 8">
    <name type="scientific">Sus scrofa</name>
    <name type="common">Pig</name>
    <dbReference type="NCBI Taxonomy" id="9823"/>
    <lineage>
        <taxon>Eukaryota</taxon>
        <taxon>Metazoa</taxon>
        <taxon>Chordata</taxon>
        <taxon>Craniata</taxon>
        <taxon>Vertebrata</taxon>
        <taxon>Euteleostomi</taxon>
        <taxon>Mammalia</taxon>
        <taxon>Eutheria</taxon>
        <taxon>Laurasiatheria</taxon>
        <taxon>Artiodactyla</taxon>
        <taxon>Suina</taxon>
        <taxon>Suidae</taxon>
        <taxon>Sus</taxon>
    </lineage>
</organism>
<dbReference type="GO" id="GO:1990913">
    <property type="term" value="C:sperm head plasma membrane"/>
    <property type="evidence" value="ECO:0000318"/>
    <property type="project" value="GO_Central"/>
</dbReference>
<evidence type="ECO:0000256" key="2">
    <source>
        <dbReference type="ARBA" id="ARBA00023157"/>
    </source>
</evidence>
<feature type="disulfide bond" evidence="3">
    <location>
        <begin position="472"/>
        <end position="492"/>
    </location>
</feature>
<dbReference type="GeneTree" id="ENSGT00940000162672"/>
<dbReference type="GO" id="GO:0005886">
    <property type="term" value="C:plasma membrane"/>
    <property type="evidence" value="ECO:0000318"/>
    <property type="project" value="GO_Central"/>
</dbReference>
<keyword evidence="4" id="KW-0479">Metal-binding</keyword>
<dbReference type="CDD" id="cd04269">
    <property type="entry name" value="ZnMc_adamalysin_II_like"/>
    <property type="match status" value="1"/>
</dbReference>
<evidence type="ECO:0000259" key="6">
    <source>
        <dbReference type="PROSITE" id="PS50215"/>
    </source>
</evidence>
<dbReference type="InterPro" id="IPR024079">
    <property type="entry name" value="MetalloPept_cat_dom_sf"/>
</dbReference>
<dbReference type="Pfam" id="PF01562">
    <property type="entry name" value="Pep_M12B_propep"/>
    <property type="match status" value="1"/>
</dbReference>
<dbReference type="InterPro" id="IPR018358">
    <property type="entry name" value="Disintegrin_CS"/>
</dbReference>
<dbReference type="InterPro" id="IPR006586">
    <property type="entry name" value="ADAM_Cys-rich"/>
</dbReference>
<sequence length="731" mass="82626">MANYDGSIIAVGDFLVYMKIPLLLLWPKVFLFLPGWSQIGHSQRHGPQEVVIPLKVTNTGRDVKSHGWLSYRLYFGGKIYVIHIKVKKHFLSKNLPVFTYTDQGALLEDHPFIQNDCYYHGYVEGDPESLVSLNTCLGGFQGMLQTNDIVYKVEPKRLSTTFEHLVYKMDNEETEFPPMSCGLTDEEIEQQVTFQESVNSTLMQSGYEGWWTHRRFLEVAVVVDHTRYLHHQRNTSLVQNEVCFIFHGISDLLKSLDIDVFLMGIEVWTEESYVSLHSIGDGLNGFCKWKRRGFNTRLPHDVAHIFVKKDFGTNVGLAFVGTVCKTHTNCGIDSFLNGDITDSAYIVSHEIGHNLGMGHDDTKTCGCGRSKCIMFPYKATTTKFSNCSYMNYWNRIAQKPCVYTSPDPQKVFMIKGCGNRVVDEGEQCDCGSRYMCEKDPCCQSDCTLTAGADCAFGLCCEECSFMPAGSMCRKEENECDLPEWCNGTSHQCPEDVYMQDGTSCTGGGYCYEKRCNNHNEQCRKIFGKQARSADQSCYREMNTRGDRFGNCGLKATKYVRCNISDILCGRLQCENVTEIPLLRDHSTVHWTHFNGVTCWGTDHHLGMTLPDVGEVKDGTECGAGHVCIQRKCVHMSLWESACSPETCNMSGVCNNRHHCHCNSEWAPPKCLLKGSGGSVDSGPPPAFTLASTLNFCCMYIFGYIQKQQYYQPQVYWHCYQASYPHGFESHI</sequence>
<feature type="binding site" evidence="4">
    <location>
        <position position="353"/>
    </location>
    <ligand>
        <name>Zn(2+)</name>
        <dbReference type="ChEBI" id="CHEBI:29105"/>
        <note>catalytic</note>
    </ligand>
</feature>
<comment type="subcellular location">
    <subcellularLocation>
        <location evidence="1">Membrane</location>
        <topology evidence="1">Single-pass membrane protein</topology>
    </subcellularLocation>
</comment>
<feature type="domain" description="Peptidase M12B" evidence="6">
    <location>
        <begin position="215"/>
        <end position="392"/>
    </location>
</feature>
<dbReference type="PaxDb" id="9823-ENSSSCP00000019796"/>
<dbReference type="Pfam" id="PF00200">
    <property type="entry name" value="Disintegrin"/>
    <property type="match status" value="1"/>
</dbReference>
<dbReference type="AlphaFoldDB" id="I3L6Z4"/>
<dbReference type="SMART" id="SM00050">
    <property type="entry name" value="DISIN"/>
    <property type="match status" value="1"/>
</dbReference>